<organism evidence="2 3">
    <name type="scientific">Natronorubrum tibetense GA33</name>
    <dbReference type="NCBI Taxonomy" id="1114856"/>
    <lineage>
        <taxon>Archaea</taxon>
        <taxon>Methanobacteriati</taxon>
        <taxon>Methanobacteriota</taxon>
        <taxon>Stenosarchaea group</taxon>
        <taxon>Halobacteria</taxon>
        <taxon>Halobacteriales</taxon>
        <taxon>Natrialbaceae</taxon>
        <taxon>Natronorubrum</taxon>
    </lineage>
</organism>
<dbReference type="PROSITE" id="PS51186">
    <property type="entry name" value="GNAT"/>
    <property type="match status" value="1"/>
</dbReference>
<dbReference type="GO" id="GO:0016747">
    <property type="term" value="F:acyltransferase activity, transferring groups other than amino-acyl groups"/>
    <property type="evidence" value="ECO:0007669"/>
    <property type="project" value="InterPro"/>
</dbReference>
<feature type="domain" description="N-acetyltransferase" evidence="1">
    <location>
        <begin position="5"/>
        <end position="166"/>
    </location>
</feature>
<protein>
    <submittedName>
        <fullName evidence="2">N-acetyltransferase GCN5</fullName>
    </submittedName>
</protein>
<gene>
    <name evidence="2" type="ORF">C496_21312</name>
</gene>
<dbReference type="PANTHER" id="PTHR43072:SF8">
    <property type="entry name" value="ACYLTRANSFERASE FABY-RELATED"/>
    <property type="match status" value="1"/>
</dbReference>
<dbReference type="eggNOG" id="arCOG00830">
    <property type="taxonomic scope" value="Archaea"/>
</dbReference>
<accession>L9VGZ4</accession>
<dbReference type="Proteomes" id="UP000011599">
    <property type="component" value="Unassembled WGS sequence"/>
</dbReference>
<dbReference type="InterPro" id="IPR016181">
    <property type="entry name" value="Acyl_CoA_acyltransferase"/>
</dbReference>
<dbReference type="SUPFAM" id="SSF55729">
    <property type="entry name" value="Acyl-CoA N-acyltransferases (Nat)"/>
    <property type="match status" value="1"/>
</dbReference>
<evidence type="ECO:0000259" key="1">
    <source>
        <dbReference type="PROSITE" id="PS51186"/>
    </source>
</evidence>
<dbReference type="PATRIC" id="fig|1114856.3.peg.4396"/>
<evidence type="ECO:0000313" key="3">
    <source>
        <dbReference type="Proteomes" id="UP000011599"/>
    </source>
</evidence>
<keyword evidence="3" id="KW-1185">Reference proteome</keyword>
<dbReference type="AlphaFoldDB" id="L9VGZ4"/>
<proteinExistence type="predicted"/>
<dbReference type="OrthoDB" id="129730at2157"/>
<name>L9VGZ4_9EURY</name>
<keyword evidence="2" id="KW-0808">Transferase</keyword>
<dbReference type="PANTHER" id="PTHR43072">
    <property type="entry name" value="N-ACETYLTRANSFERASE"/>
    <property type="match status" value="1"/>
</dbReference>
<dbReference type="Pfam" id="PF13420">
    <property type="entry name" value="Acetyltransf_4"/>
    <property type="match status" value="1"/>
</dbReference>
<comment type="caution">
    <text evidence="2">The sequence shown here is derived from an EMBL/GenBank/DDBJ whole genome shotgun (WGS) entry which is preliminary data.</text>
</comment>
<dbReference type="Gene3D" id="3.40.630.30">
    <property type="match status" value="1"/>
</dbReference>
<dbReference type="CDD" id="cd04301">
    <property type="entry name" value="NAT_SF"/>
    <property type="match status" value="1"/>
</dbReference>
<dbReference type="STRING" id="1114856.GCA_000383975_01738"/>
<dbReference type="InterPro" id="IPR000182">
    <property type="entry name" value="GNAT_dom"/>
</dbReference>
<reference evidence="2 3" key="1">
    <citation type="journal article" date="2014" name="PLoS Genet.">
        <title>Phylogenetically driven sequencing of extremely halophilic archaea reveals strategies for static and dynamic osmo-response.</title>
        <authorList>
            <person name="Becker E.A."/>
            <person name="Seitzer P.M."/>
            <person name="Tritt A."/>
            <person name="Larsen D."/>
            <person name="Krusor M."/>
            <person name="Yao A.I."/>
            <person name="Wu D."/>
            <person name="Madern D."/>
            <person name="Eisen J.A."/>
            <person name="Darling A.E."/>
            <person name="Facciotti M.T."/>
        </authorList>
    </citation>
    <scope>NUCLEOTIDE SEQUENCE [LARGE SCALE GENOMIC DNA]</scope>
    <source>
        <strain evidence="2 3">GA33</strain>
    </source>
</reference>
<dbReference type="EMBL" id="AOHW01000051">
    <property type="protein sequence ID" value="ELY36470.1"/>
    <property type="molecule type" value="Genomic_DNA"/>
</dbReference>
<sequence>MESDPRIRIARPADAAAVRDIYAPFCESSAVTFEESPPTESEMADRIESTLETYPWLVCELEGRVAGYAYAGTLRKRRAYQWTVELSVYVAESARGAGVGRALYESLLAILERQGVCDAYAVTTVPNPETERFHERLGFERVVDFPAMGYTEGGWHDVAWWRYSVAEKPADPEPIVLLPDVRDAPNWESLVRRGETRLE</sequence>
<evidence type="ECO:0000313" key="2">
    <source>
        <dbReference type="EMBL" id="ELY36470.1"/>
    </source>
</evidence>
<dbReference type="RefSeq" id="WP_006092535.1">
    <property type="nucleotide sequence ID" value="NZ_AOHW01000051.1"/>
</dbReference>